<feature type="transmembrane region" description="Helical" evidence="1">
    <location>
        <begin position="12"/>
        <end position="30"/>
    </location>
</feature>
<sequence length="63" mass="7057">MIITGKHIFNLVYVFNLIFHTLFISYQLIQHNTLDAAYLIVAGASVAVTTLIYIITKESKLGT</sequence>
<reference evidence="2 3" key="1">
    <citation type="journal article" date="2016" name="Int. J. Syst. Evol. Microbiol.">
        <title>Streptococcuspantholopis sp. nov., isolated from faeces of the Tibetan antelope (Pantholops hodgsonii).</title>
        <authorList>
            <person name="Bai X."/>
            <person name="Xiong Y."/>
            <person name="Lu S."/>
            <person name="Jin D."/>
            <person name="Lai X."/>
            <person name="Yang J."/>
            <person name="Niu L."/>
            <person name="Hu S."/>
            <person name="Meng X."/>
            <person name="Pu J."/>
            <person name="Ye C."/>
            <person name="Xu J."/>
        </authorList>
    </citation>
    <scope>NUCLEOTIDE SEQUENCE [LARGE SCALE GENOMIC DNA]</scope>
    <source>
        <strain evidence="2 3">TA 26</strain>
    </source>
</reference>
<keyword evidence="1" id="KW-0812">Transmembrane</keyword>
<feature type="transmembrane region" description="Helical" evidence="1">
    <location>
        <begin position="36"/>
        <end position="55"/>
    </location>
</feature>
<accession>A0A172Q993</accession>
<proteinExistence type="predicted"/>
<reference evidence="3" key="2">
    <citation type="submission" date="2016-03" db="EMBL/GenBank/DDBJ databases">
        <title>Streptococcus antelopensis sp. nov., isolated from the feces of the Tibetan antelope (Pantholops hodgsonii) in Hoh Xil National Nature Reserve, Qinghai, China.</title>
        <authorList>
            <person name="Bai X."/>
        </authorList>
    </citation>
    <scope>NUCLEOTIDE SEQUENCE [LARGE SCALE GENOMIC DNA]</scope>
    <source>
        <strain evidence="3">TA 26</strain>
    </source>
</reference>
<dbReference type="OrthoDB" id="2339750at2"/>
<keyword evidence="1" id="KW-0472">Membrane</keyword>
<name>A0A172Q993_9STRE</name>
<evidence type="ECO:0000256" key="1">
    <source>
        <dbReference type="SAM" id="Phobius"/>
    </source>
</evidence>
<dbReference type="KEGG" id="spat:A0O21_08690"/>
<protein>
    <submittedName>
        <fullName evidence="2">Uncharacterized protein</fullName>
    </submittedName>
</protein>
<evidence type="ECO:0000313" key="3">
    <source>
        <dbReference type="Proteomes" id="UP000077317"/>
    </source>
</evidence>
<organism evidence="2 3">
    <name type="scientific">Streptococcus pantholopis</name>
    <dbReference type="NCBI Taxonomy" id="1811193"/>
    <lineage>
        <taxon>Bacteria</taxon>
        <taxon>Bacillati</taxon>
        <taxon>Bacillota</taxon>
        <taxon>Bacilli</taxon>
        <taxon>Lactobacillales</taxon>
        <taxon>Streptococcaceae</taxon>
        <taxon>Streptococcus</taxon>
    </lineage>
</organism>
<dbReference type="AlphaFoldDB" id="A0A172Q993"/>
<dbReference type="Proteomes" id="UP000077317">
    <property type="component" value="Chromosome"/>
</dbReference>
<dbReference type="EMBL" id="CP014699">
    <property type="protein sequence ID" value="AND80073.1"/>
    <property type="molecule type" value="Genomic_DNA"/>
</dbReference>
<gene>
    <name evidence="2" type="ORF">A0O21_08690</name>
</gene>
<dbReference type="RefSeq" id="WP_067064331.1">
    <property type="nucleotide sequence ID" value="NZ_CP014699.1"/>
</dbReference>
<keyword evidence="1" id="KW-1133">Transmembrane helix</keyword>
<keyword evidence="3" id="KW-1185">Reference proteome</keyword>
<evidence type="ECO:0000313" key="2">
    <source>
        <dbReference type="EMBL" id="AND80073.1"/>
    </source>
</evidence>